<dbReference type="GO" id="GO:0070041">
    <property type="term" value="F:rRNA (uridine-C5-)-methyltransferase activity"/>
    <property type="evidence" value="ECO:0007669"/>
    <property type="project" value="TreeGrafter"/>
</dbReference>
<dbReference type="GO" id="GO:0070475">
    <property type="term" value="P:rRNA base methylation"/>
    <property type="evidence" value="ECO:0007669"/>
    <property type="project" value="TreeGrafter"/>
</dbReference>
<reference evidence="8" key="1">
    <citation type="submission" date="2020-02" db="EMBL/GenBank/DDBJ databases">
        <authorList>
            <person name="Meier V. D."/>
        </authorList>
    </citation>
    <scope>NUCLEOTIDE SEQUENCE</scope>
    <source>
        <strain evidence="8">AVDCRST_MAG92</strain>
    </source>
</reference>
<accession>A0A6J4HK35</accession>
<evidence type="ECO:0000256" key="3">
    <source>
        <dbReference type="ARBA" id="ARBA00022691"/>
    </source>
</evidence>
<dbReference type="Gene3D" id="2.40.50.140">
    <property type="entry name" value="Nucleic acid-binding proteins"/>
    <property type="match status" value="1"/>
</dbReference>
<keyword evidence="3 4" id="KW-0949">S-adenosyl-L-methionine</keyword>
<dbReference type="CDD" id="cd02440">
    <property type="entry name" value="AdoMet_MTases"/>
    <property type="match status" value="1"/>
</dbReference>
<feature type="domain" description="TRAM" evidence="7">
    <location>
        <begin position="20"/>
        <end position="78"/>
    </location>
</feature>
<dbReference type="Gene3D" id="3.40.50.150">
    <property type="entry name" value="Vaccinia Virus protein VP39"/>
    <property type="match status" value="1"/>
</dbReference>
<dbReference type="InterPro" id="IPR002792">
    <property type="entry name" value="TRAM_dom"/>
</dbReference>
<protein>
    <submittedName>
        <fullName evidence="8">RNA methyltransferase, TrmA family</fullName>
    </submittedName>
</protein>
<evidence type="ECO:0000256" key="6">
    <source>
        <dbReference type="SAM" id="MobiDB-lite"/>
    </source>
</evidence>
<evidence type="ECO:0000256" key="5">
    <source>
        <dbReference type="PROSITE-ProRule" id="PRU10015"/>
    </source>
</evidence>
<evidence type="ECO:0000313" key="8">
    <source>
        <dbReference type="EMBL" id="CAA9223546.1"/>
    </source>
</evidence>
<dbReference type="FunFam" id="2.40.50.140:FF:000097">
    <property type="entry name" value="23S rRNA (uracil(1939)-C(5))-methyltransferase RlmD"/>
    <property type="match status" value="1"/>
</dbReference>
<feature type="region of interest" description="Disordered" evidence="6">
    <location>
        <begin position="1"/>
        <end position="21"/>
    </location>
</feature>
<evidence type="ECO:0000256" key="2">
    <source>
        <dbReference type="ARBA" id="ARBA00022679"/>
    </source>
</evidence>
<evidence type="ECO:0000259" key="7">
    <source>
        <dbReference type="PROSITE" id="PS50926"/>
    </source>
</evidence>
<evidence type="ECO:0000256" key="4">
    <source>
        <dbReference type="PROSITE-ProRule" id="PRU01024"/>
    </source>
</evidence>
<dbReference type="InterPro" id="IPR010280">
    <property type="entry name" value="U5_MeTrfase_fam"/>
</dbReference>
<comment type="similarity">
    <text evidence="4">Belongs to the class I-like SAM-binding methyltransferase superfamily. RNA M5U methyltransferase family.</text>
</comment>
<keyword evidence="1 4" id="KW-0489">Methyltransferase</keyword>
<feature type="binding site" evidence="4">
    <location>
        <position position="353"/>
    </location>
    <ligand>
        <name>S-adenosyl-L-methionine</name>
        <dbReference type="ChEBI" id="CHEBI:59789"/>
    </ligand>
</feature>
<dbReference type="PROSITE" id="PS01230">
    <property type="entry name" value="TRMA_1"/>
    <property type="match status" value="1"/>
</dbReference>
<feature type="binding site" evidence="4">
    <location>
        <position position="332"/>
    </location>
    <ligand>
        <name>S-adenosyl-L-methionine</name>
        <dbReference type="ChEBI" id="CHEBI:59789"/>
    </ligand>
</feature>
<dbReference type="InterPro" id="IPR012340">
    <property type="entry name" value="NA-bd_OB-fold"/>
</dbReference>
<dbReference type="PANTHER" id="PTHR11061:SF30">
    <property type="entry name" value="TRNA (URACIL(54)-C(5))-METHYLTRANSFERASE"/>
    <property type="match status" value="1"/>
</dbReference>
<dbReference type="PROSITE" id="PS50926">
    <property type="entry name" value="TRAM"/>
    <property type="match status" value="1"/>
</dbReference>
<name>A0A6J4HK35_9CYAN</name>
<dbReference type="NCBIfam" id="TIGR00479">
    <property type="entry name" value="rumA"/>
    <property type="match status" value="1"/>
</dbReference>
<gene>
    <name evidence="8" type="ORF">AVDCRST_MAG92-710</name>
</gene>
<keyword evidence="2 4" id="KW-0808">Transferase</keyword>
<dbReference type="SUPFAM" id="SSF53335">
    <property type="entry name" value="S-adenosyl-L-methionine-dependent methyltransferases"/>
    <property type="match status" value="1"/>
</dbReference>
<proteinExistence type="inferred from homology"/>
<dbReference type="InterPro" id="IPR029063">
    <property type="entry name" value="SAM-dependent_MTases_sf"/>
</dbReference>
<dbReference type="FunFam" id="2.40.50.1070:FF:000003">
    <property type="entry name" value="23S rRNA (Uracil-5-)-methyltransferase RumA"/>
    <property type="match status" value="1"/>
</dbReference>
<dbReference type="SUPFAM" id="SSF50249">
    <property type="entry name" value="Nucleic acid-binding proteins"/>
    <property type="match status" value="1"/>
</dbReference>
<dbReference type="PROSITE" id="PS51687">
    <property type="entry name" value="SAM_MT_RNA_M5U"/>
    <property type="match status" value="1"/>
</dbReference>
<dbReference type="FunFam" id="3.40.50.150:FF:000009">
    <property type="entry name" value="23S rRNA (Uracil(1939)-C(5))-methyltransferase RlmD"/>
    <property type="match status" value="1"/>
</dbReference>
<organism evidence="8">
    <name type="scientific">uncultured Coleofasciculus sp</name>
    <dbReference type="NCBI Taxonomy" id="1267456"/>
    <lineage>
        <taxon>Bacteria</taxon>
        <taxon>Bacillati</taxon>
        <taxon>Cyanobacteriota</taxon>
        <taxon>Cyanophyceae</taxon>
        <taxon>Coleofasciculales</taxon>
        <taxon>Coleofasciculaceae</taxon>
        <taxon>Coleofasciculus</taxon>
        <taxon>environmental samples</taxon>
    </lineage>
</organism>
<feature type="binding site" evidence="4">
    <location>
        <position position="398"/>
    </location>
    <ligand>
        <name>S-adenosyl-L-methionine</name>
        <dbReference type="ChEBI" id="CHEBI:59789"/>
    </ligand>
</feature>
<dbReference type="Gene3D" id="2.40.50.1070">
    <property type="match status" value="1"/>
</dbReference>
<dbReference type="Pfam" id="PF01938">
    <property type="entry name" value="TRAM"/>
    <property type="match status" value="1"/>
</dbReference>
<sequence length="477" mass="52922">MARTQLPGNAQNRSTQATPDCQQGQIVEVSITDLNDTGEGVGRLGSRVIFVPDTVTGDRVLVRLIQVKSNYATAKLHQIIEPSPHRIRPRCIVADKCGGCQWQHISDEYQQLIKHNLVVQALEHIGGFTSPPVAPILTADSSLAYRNKATYPLKRSAIGQVQAGYYQKGSHHLINLNQCPVQDSRLNPLLAEIKQDIEKMGWSIYDENRHQGRLRHLSLRIGRHTGDILLTLVATDWKLQDLEIQARKWLTRYPNLVGICINCNPNRTNAIFGEETRCVVGQPYLREEFAGLEFQLRPETFFQVNTEAAQALLDVIVEQLDLKGDEVLVDAYCGIGTFTLPLAQRVRSAIGLEVQASSVEQAQMNAQLNAIANVTFQTGTVETLLPQLGIATDVVLLDPPRKGCDKSIINTLLQTLPKHIVYISCKPATLARDLKLLCATGDYQLTYVQPADFFPQTPHVECAAFLVRGHLSQESGI</sequence>
<feature type="active site" description="Nucleophile" evidence="4">
    <location>
        <position position="425"/>
    </location>
</feature>
<dbReference type="PANTHER" id="PTHR11061">
    <property type="entry name" value="RNA M5U METHYLTRANSFERASE"/>
    <property type="match status" value="1"/>
</dbReference>
<dbReference type="Pfam" id="PF05958">
    <property type="entry name" value="tRNA_U5-meth_tr"/>
    <property type="match status" value="1"/>
</dbReference>
<evidence type="ECO:0000256" key="1">
    <source>
        <dbReference type="ARBA" id="ARBA00022603"/>
    </source>
</evidence>
<feature type="binding site" evidence="4">
    <location>
        <position position="303"/>
    </location>
    <ligand>
        <name>S-adenosyl-L-methionine</name>
        <dbReference type="ChEBI" id="CHEBI:59789"/>
    </ligand>
</feature>
<feature type="active site" evidence="5">
    <location>
        <position position="425"/>
    </location>
</feature>
<dbReference type="EMBL" id="CADCTM010000097">
    <property type="protein sequence ID" value="CAA9223546.1"/>
    <property type="molecule type" value="Genomic_DNA"/>
</dbReference>
<dbReference type="AlphaFoldDB" id="A0A6J4HK35"/>
<dbReference type="InterPro" id="IPR030390">
    <property type="entry name" value="MeTrfase_TrmA_AS"/>
</dbReference>